<feature type="non-terminal residue" evidence="1">
    <location>
        <position position="1"/>
    </location>
</feature>
<evidence type="ECO:0000313" key="1">
    <source>
        <dbReference type="EMBL" id="GAH05694.1"/>
    </source>
</evidence>
<accession>X1DL02</accession>
<comment type="caution">
    <text evidence="1">The sequence shown here is derived from an EMBL/GenBank/DDBJ whole genome shotgun (WGS) entry which is preliminary data.</text>
</comment>
<organism evidence="1">
    <name type="scientific">marine sediment metagenome</name>
    <dbReference type="NCBI Taxonomy" id="412755"/>
    <lineage>
        <taxon>unclassified sequences</taxon>
        <taxon>metagenomes</taxon>
        <taxon>ecological metagenomes</taxon>
    </lineage>
</organism>
<reference evidence="1" key="1">
    <citation type="journal article" date="2014" name="Front. Microbiol.">
        <title>High frequency of phylogenetically diverse reductive dehalogenase-homologous genes in deep subseafloor sedimentary metagenomes.</title>
        <authorList>
            <person name="Kawai M."/>
            <person name="Futagami T."/>
            <person name="Toyoda A."/>
            <person name="Takaki Y."/>
            <person name="Nishi S."/>
            <person name="Hori S."/>
            <person name="Arai W."/>
            <person name="Tsubouchi T."/>
            <person name="Morono Y."/>
            <person name="Uchiyama I."/>
            <person name="Ito T."/>
            <person name="Fujiyama A."/>
            <person name="Inagaki F."/>
            <person name="Takami H."/>
        </authorList>
    </citation>
    <scope>NUCLEOTIDE SEQUENCE</scope>
    <source>
        <strain evidence="1">Expedition CK06-06</strain>
    </source>
</reference>
<dbReference type="AlphaFoldDB" id="X1DL02"/>
<dbReference type="EMBL" id="BART01035802">
    <property type="protein sequence ID" value="GAH05694.1"/>
    <property type="molecule type" value="Genomic_DNA"/>
</dbReference>
<protein>
    <submittedName>
        <fullName evidence="1">Uncharacterized protein</fullName>
    </submittedName>
</protein>
<name>X1DL02_9ZZZZ</name>
<proteinExistence type="predicted"/>
<gene>
    <name evidence="1" type="ORF">S01H4_60637</name>
</gene>
<sequence length="53" mass="5931">VVRAATDINGRKKLPCAEAFRLAEQFGVGKLEIRRICDAHNIRISNCQLGCFK</sequence>